<dbReference type="Pfam" id="PF07099">
    <property type="entry name" value="DUF1361"/>
    <property type="match status" value="1"/>
</dbReference>
<dbReference type="PATRIC" id="fig|1590.143.peg.794"/>
<keyword evidence="1" id="KW-0472">Membrane</keyword>
<dbReference type="KEGG" id="lpb:SH83_03305"/>
<feature type="transmembrane region" description="Helical" evidence="1">
    <location>
        <begin position="55"/>
        <end position="75"/>
    </location>
</feature>
<organism evidence="3 5">
    <name type="scientific">Lactiplantibacillus plantarum</name>
    <name type="common">Lactobacillus plantarum</name>
    <dbReference type="NCBI Taxonomy" id="1590"/>
    <lineage>
        <taxon>Bacteria</taxon>
        <taxon>Bacillati</taxon>
        <taxon>Bacillota</taxon>
        <taxon>Bacilli</taxon>
        <taxon>Lactobacillales</taxon>
        <taxon>Lactobacillaceae</taxon>
        <taxon>Lactiplantibacillus</taxon>
    </lineage>
</organism>
<keyword evidence="1" id="KW-1133">Transmembrane helix</keyword>
<evidence type="ECO:0000313" key="6">
    <source>
        <dbReference type="Proteomes" id="UP000076989"/>
    </source>
</evidence>
<sequence length="221" mass="25988">MTKLQRWFVRLAFWGFFIFAAVDLHGAFHFLLLNSILAYVPIELSFWLTPRRSPLLFWLIAVIWLLFYPNAPYLMTDLFHLSLLKPYGINGLLRFDLPMWRDFAYLVGPMMVSTIIGTWGVDRIAQQLTQRLHFQRLPASRGIICAALFLFASVGVYVGRFLRLHSIYLLITPQYIVKQLVEMWSLKMLAFVLMMWLLQLLIYAAWRFTMPTVPYQTPDKS</sequence>
<evidence type="ECO:0000313" key="7">
    <source>
        <dbReference type="Proteomes" id="UP000094892"/>
    </source>
</evidence>
<dbReference type="InterPro" id="IPR009793">
    <property type="entry name" value="DUF1361"/>
</dbReference>
<reference evidence="4 7" key="2">
    <citation type="submission" date="2016-08" db="EMBL/GenBank/DDBJ databases">
        <title>Genome sequencing of Lactobacillus plantarum JSA22, isolated from fermented soybean paste.</title>
        <authorList>
            <person name="Choi H.S."/>
        </authorList>
    </citation>
    <scope>NUCLEOTIDE SEQUENCE [LARGE SCALE GENOMIC DNA]</scope>
    <source>
        <strain evidence="4 7">JSA22</strain>
    </source>
</reference>
<reference evidence="5 6" key="1">
    <citation type="submission" date="2016-03" db="EMBL/GenBank/DDBJ databases">
        <title>Comparative genomics of 54 Lactobacillus plantarum strains reveals genomic uncoupling from niche constraints.</title>
        <authorList>
            <person name="Martino M.E."/>
        </authorList>
    </citation>
    <scope>NUCLEOTIDE SEQUENCE [LARGE SCALE GENOMIC DNA]</scope>
    <source>
        <strain evidence="3 5">19.1</strain>
        <strain evidence="2 6">Nizo2260</strain>
    </source>
</reference>
<dbReference type="AlphaFoldDB" id="A0A165GQF9"/>
<gene>
    <name evidence="3" type="ORF">Lp19_2223</name>
    <name evidence="4" type="ORF">LPJSA22_00804</name>
    <name evidence="2" type="ORF">Nizo2260_1146</name>
</gene>
<dbReference type="Proteomes" id="UP000076989">
    <property type="component" value="Unassembled WGS sequence"/>
</dbReference>
<evidence type="ECO:0000313" key="4">
    <source>
        <dbReference type="EMBL" id="ODO60856.1"/>
    </source>
</evidence>
<evidence type="ECO:0000313" key="2">
    <source>
        <dbReference type="EMBL" id="KZU05751.1"/>
    </source>
</evidence>
<name>A0A165GQF9_LACPN</name>
<dbReference type="RefSeq" id="WP_003643986.1">
    <property type="nucleotide sequence ID" value="NZ_AP018405.1"/>
</dbReference>
<dbReference type="EMBL" id="MCOL01000001">
    <property type="protein sequence ID" value="ODO60856.1"/>
    <property type="molecule type" value="Genomic_DNA"/>
</dbReference>
<comment type="caution">
    <text evidence="3">The sequence shown here is derived from an EMBL/GenBank/DDBJ whole genome shotgun (WGS) entry which is preliminary data.</text>
</comment>
<feature type="transmembrane region" description="Helical" evidence="1">
    <location>
        <begin position="30"/>
        <end position="48"/>
    </location>
</feature>
<proteinExistence type="predicted"/>
<feature type="transmembrane region" description="Helical" evidence="1">
    <location>
        <begin position="103"/>
        <end position="121"/>
    </location>
</feature>
<evidence type="ECO:0000313" key="3">
    <source>
        <dbReference type="EMBL" id="KZU94249.1"/>
    </source>
</evidence>
<keyword evidence="1" id="KW-0812">Transmembrane</keyword>
<protein>
    <submittedName>
        <fullName evidence="3">Membrane protein</fullName>
    </submittedName>
</protein>
<evidence type="ECO:0000313" key="5">
    <source>
        <dbReference type="Proteomes" id="UP000076882"/>
    </source>
</evidence>
<dbReference type="OMA" id="WLLFLPN"/>
<dbReference type="Proteomes" id="UP000094892">
    <property type="component" value="Unassembled WGS sequence"/>
</dbReference>
<dbReference type="Proteomes" id="UP000076882">
    <property type="component" value="Unassembled WGS sequence"/>
</dbReference>
<dbReference type="EMBL" id="LUXM01000033">
    <property type="protein sequence ID" value="KZU94249.1"/>
    <property type="molecule type" value="Genomic_DNA"/>
</dbReference>
<accession>A0A165GQF9</accession>
<feature type="transmembrane region" description="Helical" evidence="1">
    <location>
        <begin position="142"/>
        <end position="164"/>
    </location>
</feature>
<evidence type="ECO:0000256" key="1">
    <source>
        <dbReference type="SAM" id="Phobius"/>
    </source>
</evidence>
<feature type="transmembrane region" description="Helical" evidence="1">
    <location>
        <begin position="7"/>
        <end position="24"/>
    </location>
</feature>
<feature type="transmembrane region" description="Helical" evidence="1">
    <location>
        <begin position="184"/>
        <end position="206"/>
    </location>
</feature>
<dbReference type="EMBL" id="LUWI01000016">
    <property type="protein sequence ID" value="KZU05751.1"/>
    <property type="molecule type" value="Genomic_DNA"/>
</dbReference>